<reference evidence="2" key="3">
    <citation type="submission" date="2023-06" db="EMBL/GenBank/DDBJ databases">
        <authorList>
            <person name="Sun Q."/>
            <person name="Zhou Y."/>
        </authorList>
    </citation>
    <scope>NUCLEOTIDE SEQUENCE</scope>
    <source>
        <strain evidence="2">CGMCC 1.10859</strain>
    </source>
</reference>
<reference evidence="3 4" key="2">
    <citation type="submission" date="2016-10" db="EMBL/GenBank/DDBJ databases">
        <authorList>
            <person name="Varghese N."/>
            <person name="Submissions S."/>
        </authorList>
    </citation>
    <scope>NUCLEOTIDE SEQUENCE [LARGE SCALE GENOMIC DNA]</scope>
    <source>
        <strain evidence="3 4">DSM 24802</strain>
    </source>
</reference>
<organism evidence="2 5">
    <name type="scientific">Allgaiera indica</name>
    <dbReference type="NCBI Taxonomy" id="765699"/>
    <lineage>
        <taxon>Bacteria</taxon>
        <taxon>Pseudomonadati</taxon>
        <taxon>Pseudomonadota</taxon>
        <taxon>Alphaproteobacteria</taxon>
        <taxon>Rhodobacterales</taxon>
        <taxon>Paracoccaceae</taxon>
        <taxon>Allgaiera</taxon>
    </lineage>
</organism>
<dbReference type="NCBIfam" id="NF038065">
    <property type="entry name" value="Pr6Pr"/>
    <property type="match status" value="1"/>
</dbReference>
<gene>
    <name evidence="2" type="ORF">GCM10008024_02730</name>
    <name evidence="3" type="ORF">SAMN05444006_101275</name>
</gene>
<name>A0AAN4UNK5_9RHOB</name>
<feature type="transmembrane region" description="Helical" evidence="1">
    <location>
        <begin position="41"/>
        <end position="61"/>
    </location>
</feature>
<evidence type="ECO:0000313" key="5">
    <source>
        <dbReference type="Proteomes" id="UP000634647"/>
    </source>
</evidence>
<dbReference type="EMBL" id="FNOB01000001">
    <property type="protein sequence ID" value="SDW10255.1"/>
    <property type="molecule type" value="Genomic_DNA"/>
</dbReference>
<keyword evidence="1" id="KW-1133">Transmembrane helix</keyword>
<dbReference type="EMBL" id="BNAB01000001">
    <property type="protein sequence ID" value="GHD98593.1"/>
    <property type="molecule type" value="Genomic_DNA"/>
</dbReference>
<dbReference type="AlphaFoldDB" id="A0AAN4UNK5"/>
<dbReference type="Proteomes" id="UP000199541">
    <property type="component" value="Unassembled WGS sequence"/>
</dbReference>
<dbReference type="InterPro" id="IPR049713">
    <property type="entry name" value="Pr6Pr-like"/>
</dbReference>
<sequence>MHRFLPAVIAVLALAALVAQFLVSSDLMGSPGSGAVLWRMAGYFTILTNLLVLITFALAAVDDRRIGAGWSGGLTLWILVVGAVYHAVLAALWQPKGLAWWADQGLHTAVPVLVLLWWLWLADKRGLRPRHATLWLIWPLVYCAYALTRGAFSGFYPYPFLDVARLGPAMVALNVAGLIVAFALGGLALVALARRLGPDRPV</sequence>
<evidence type="ECO:0000313" key="2">
    <source>
        <dbReference type="EMBL" id="GHD98593.1"/>
    </source>
</evidence>
<evidence type="ECO:0000256" key="1">
    <source>
        <dbReference type="SAM" id="Phobius"/>
    </source>
</evidence>
<feature type="transmembrane region" description="Helical" evidence="1">
    <location>
        <begin position="172"/>
        <end position="193"/>
    </location>
</feature>
<keyword evidence="1" id="KW-0812">Transmembrane</keyword>
<feature type="transmembrane region" description="Helical" evidence="1">
    <location>
        <begin position="134"/>
        <end position="152"/>
    </location>
</feature>
<evidence type="ECO:0000313" key="4">
    <source>
        <dbReference type="Proteomes" id="UP000199541"/>
    </source>
</evidence>
<feature type="transmembrane region" description="Helical" evidence="1">
    <location>
        <begin position="105"/>
        <end position="122"/>
    </location>
</feature>
<keyword evidence="4" id="KW-1185">Reference proteome</keyword>
<dbReference type="RefSeq" id="WP_092163910.1">
    <property type="nucleotide sequence ID" value="NZ_BNAB01000001.1"/>
</dbReference>
<protein>
    <recommendedName>
        <fullName evidence="6">Pr6Pr family membrane protein</fullName>
    </recommendedName>
</protein>
<reference evidence="2" key="1">
    <citation type="journal article" date="2014" name="Int. J. Syst. Evol. Microbiol.">
        <title>Complete genome sequence of Corynebacterium casei LMG S-19264T (=DSM 44701T), isolated from a smear-ripened cheese.</title>
        <authorList>
            <consortium name="US DOE Joint Genome Institute (JGI-PGF)"/>
            <person name="Walter F."/>
            <person name="Albersmeier A."/>
            <person name="Kalinowski J."/>
            <person name="Ruckert C."/>
        </authorList>
    </citation>
    <scope>NUCLEOTIDE SEQUENCE</scope>
    <source>
        <strain evidence="2">CGMCC 1.10859</strain>
    </source>
</reference>
<dbReference type="Proteomes" id="UP000634647">
    <property type="component" value="Unassembled WGS sequence"/>
</dbReference>
<feature type="transmembrane region" description="Helical" evidence="1">
    <location>
        <begin position="73"/>
        <end position="93"/>
    </location>
</feature>
<proteinExistence type="predicted"/>
<evidence type="ECO:0008006" key="6">
    <source>
        <dbReference type="Google" id="ProtNLM"/>
    </source>
</evidence>
<keyword evidence="1" id="KW-0472">Membrane</keyword>
<accession>A0AAN4UNK5</accession>
<evidence type="ECO:0000313" key="3">
    <source>
        <dbReference type="EMBL" id="SDW10255.1"/>
    </source>
</evidence>
<comment type="caution">
    <text evidence="2">The sequence shown here is derived from an EMBL/GenBank/DDBJ whole genome shotgun (WGS) entry which is preliminary data.</text>
</comment>